<keyword evidence="3 6" id="KW-0812">Transmembrane</keyword>
<dbReference type="GO" id="GO:0004888">
    <property type="term" value="F:transmembrane signaling receptor activity"/>
    <property type="evidence" value="ECO:0007669"/>
    <property type="project" value="InterPro"/>
</dbReference>
<protein>
    <submittedName>
        <fullName evidence="7">Integral membrane protein Srb</fullName>
    </submittedName>
</protein>
<comment type="subcellular location">
    <subcellularLocation>
        <location evidence="1">Membrane</location>
        <topology evidence="1">Multi-pass membrane protein</topology>
    </subcellularLocation>
</comment>
<evidence type="ECO:0000256" key="4">
    <source>
        <dbReference type="ARBA" id="ARBA00022989"/>
    </source>
</evidence>
<dbReference type="InterPro" id="IPR002184">
    <property type="entry name" value="7TM_GPCR_serpentine_rcpt_Srb"/>
</dbReference>
<dbReference type="OrthoDB" id="5867895at2759"/>
<feature type="transmembrane region" description="Helical" evidence="6">
    <location>
        <begin position="38"/>
        <end position="61"/>
    </location>
</feature>
<keyword evidence="4 6" id="KW-1133">Transmembrane helix</keyword>
<dbReference type="AlphaFoldDB" id="A0A0D8X849"/>
<sequence>MMYYSLALFHAIVYLIGEIHNVISSLISEPCEFFLPSYLFAFQHLCIFTANCGLVLSLVALCCERGVATIRFNKYESNGIAFGLFLVLLTIIGVVATTIYVYDVSDFDAKVFSFSLLPPGAVEEYNKVAVANIITCFLCILILHISSRVNKKRCATSGATLSSRYQTRENVITTQFAVHIATLQVTFFVLQAIGGILARRLGDYYFSGNEKLCTSLRHMSYLAAMFTFMLPIYSLRQLKYYRSKRQENIQSIVSLESRGIAGTENYDHIITKLW</sequence>
<name>A0A0D8X849_DICVI</name>
<dbReference type="GO" id="GO:0007606">
    <property type="term" value="P:sensory perception of chemical stimulus"/>
    <property type="evidence" value="ECO:0007669"/>
    <property type="project" value="InterPro"/>
</dbReference>
<dbReference type="EMBL" id="KN717034">
    <property type="protein sequence ID" value="KJH40730.1"/>
    <property type="molecule type" value="Genomic_DNA"/>
</dbReference>
<proteinExistence type="inferred from homology"/>
<feature type="transmembrane region" description="Helical" evidence="6">
    <location>
        <begin position="218"/>
        <end position="235"/>
    </location>
</feature>
<evidence type="ECO:0000256" key="1">
    <source>
        <dbReference type="ARBA" id="ARBA00004141"/>
    </source>
</evidence>
<dbReference type="PANTHER" id="PTHR31216">
    <property type="entry name" value="SERPENTINE RECEPTOR CLASS BETA-1-RELATED-RELATED"/>
    <property type="match status" value="1"/>
</dbReference>
<comment type="similarity">
    <text evidence="2">Belongs to the nematode receptor-like protein srb family.</text>
</comment>
<feature type="transmembrane region" description="Helical" evidence="6">
    <location>
        <begin position="176"/>
        <end position="198"/>
    </location>
</feature>
<dbReference type="Pfam" id="PF10292">
    <property type="entry name" value="7TM_GPCR_Srab"/>
    <property type="match status" value="1"/>
</dbReference>
<reference evidence="8" key="2">
    <citation type="journal article" date="2016" name="Sci. Rep.">
        <title>Dictyocaulus viviparus genome, variome and transcriptome elucidate lungworm biology and support future intervention.</title>
        <authorList>
            <person name="McNulty S.N."/>
            <person name="Strube C."/>
            <person name="Rosa B.A."/>
            <person name="Martin J.C."/>
            <person name="Tyagi R."/>
            <person name="Choi Y.J."/>
            <person name="Wang Q."/>
            <person name="Hallsworth Pepin K."/>
            <person name="Zhang X."/>
            <person name="Ozersky P."/>
            <person name="Wilson R.K."/>
            <person name="Sternberg P.W."/>
            <person name="Gasser R.B."/>
            <person name="Mitreva M."/>
        </authorList>
    </citation>
    <scope>NUCLEOTIDE SEQUENCE [LARGE SCALE GENOMIC DNA]</scope>
    <source>
        <strain evidence="8">HannoverDv2000</strain>
    </source>
</reference>
<gene>
    <name evidence="7" type="ORF">DICVIV_13308</name>
</gene>
<evidence type="ECO:0000256" key="5">
    <source>
        <dbReference type="ARBA" id="ARBA00023136"/>
    </source>
</evidence>
<evidence type="ECO:0000256" key="2">
    <source>
        <dbReference type="ARBA" id="ARBA00006860"/>
    </source>
</evidence>
<dbReference type="GO" id="GO:0016020">
    <property type="term" value="C:membrane"/>
    <property type="evidence" value="ECO:0007669"/>
    <property type="project" value="UniProtKB-SubCell"/>
</dbReference>
<dbReference type="STRING" id="29172.A0A0D8X849"/>
<accession>A0A0D8X849</accession>
<feature type="transmembrane region" description="Helical" evidence="6">
    <location>
        <begin position="82"/>
        <end position="102"/>
    </location>
</feature>
<evidence type="ECO:0000256" key="6">
    <source>
        <dbReference type="SAM" id="Phobius"/>
    </source>
</evidence>
<evidence type="ECO:0000313" key="8">
    <source>
        <dbReference type="Proteomes" id="UP000053766"/>
    </source>
</evidence>
<keyword evidence="8" id="KW-1185">Reference proteome</keyword>
<evidence type="ECO:0000313" key="7">
    <source>
        <dbReference type="EMBL" id="KJH40730.1"/>
    </source>
</evidence>
<reference evidence="7 8" key="1">
    <citation type="submission" date="2013-11" db="EMBL/GenBank/DDBJ databases">
        <title>Draft genome of the bovine lungworm Dictyocaulus viviparus.</title>
        <authorList>
            <person name="Mitreva M."/>
        </authorList>
    </citation>
    <scope>NUCLEOTIDE SEQUENCE [LARGE SCALE GENOMIC DNA]</scope>
    <source>
        <strain evidence="7 8">HannoverDv2000</strain>
    </source>
</reference>
<dbReference type="InterPro" id="IPR019408">
    <property type="entry name" value="7TM_GPCR_serpentine_rcpt_Srab"/>
</dbReference>
<organism evidence="7 8">
    <name type="scientific">Dictyocaulus viviparus</name>
    <name type="common">Bovine lungworm</name>
    <dbReference type="NCBI Taxonomy" id="29172"/>
    <lineage>
        <taxon>Eukaryota</taxon>
        <taxon>Metazoa</taxon>
        <taxon>Ecdysozoa</taxon>
        <taxon>Nematoda</taxon>
        <taxon>Chromadorea</taxon>
        <taxon>Rhabditida</taxon>
        <taxon>Rhabditina</taxon>
        <taxon>Rhabditomorpha</taxon>
        <taxon>Strongyloidea</taxon>
        <taxon>Metastrongylidae</taxon>
        <taxon>Dictyocaulus</taxon>
    </lineage>
</organism>
<dbReference type="PANTHER" id="PTHR31216:SF11">
    <property type="entry name" value="SERPENTINE RECEPTOR CLASS BETA-16-RELATED"/>
    <property type="match status" value="1"/>
</dbReference>
<keyword evidence="5 6" id="KW-0472">Membrane</keyword>
<evidence type="ECO:0000256" key="3">
    <source>
        <dbReference type="ARBA" id="ARBA00022692"/>
    </source>
</evidence>
<dbReference type="Proteomes" id="UP000053766">
    <property type="component" value="Unassembled WGS sequence"/>
</dbReference>
<feature type="transmembrane region" description="Helical" evidence="6">
    <location>
        <begin position="125"/>
        <end position="143"/>
    </location>
</feature>